<dbReference type="RefSeq" id="WP_111940283.1">
    <property type="nucleotide sequence ID" value="NZ_BAAACJ010000019.1"/>
</dbReference>
<feature type="domain" description="Cation/H+ exchanger transmembrane" evidence="6">
    <location>
        <begin position="14"/>
        <end position="381"/>
    </location>
</feature>
<feature type="transmembrane region" description="Helical" evidence="5">
    <location>
        <begin position="115"/>
        <end position="135"/>
    </location>
</feature>
<keyword evidence="3 5" id="KW-1133">Transmembrane helix</keyword>
<dbReference type="InterPro" id="IPR038770">
    <property type="entry name" value="Na+/solute_symporter_sf"/>
</dbReference>
<gene>
    <name evidence="7" type="ORF">QOZ93_001823</name>
</gene>
<evidence type="ECO:0000256" key="3">
    <source>
        <dbReference type="ARBA" id="ARBA00022989"/>
    </source>
</evidence>
<name>A0ABU0JSL7_HATLI</name>
<feature type="transmembrane region" description="Helical" evidence="5">
    <location>
        <begin position="29"/>
        <end position="47"/>
    </location>
</feature>
<dbReference type="Proteomes" id="UP001224418">
    <property type="component" value="Unassembled WGS sequence"/>
</dbReference>
<keyword evidence="4 5" id="KW-0472">Membrane</keyword>
<protein>
    <submittedName>
        <fullName evidence="7">Kef-type K+ transport system membrane component KefB</fullName>
    </submittedName>
</protein>
<proteinExistence type="predicted"/>
<sequence>MNSLFYVSIILLSGMLMGKIVSYIKLPEVTGYLIAGVLIGPSLLGLVPKHVSVNLSIISEAALGFIAYTIGSQFDLNHIKKIGKGVILITILEASTATLFVTLSMIFIFKQPVAFSLVLGAIAAATAPAATLMVVKQYNAKGPLVDTLLPVVAMDDAVCIMIFGIATTIATTLLSNKNCSIAWELIKPIIEIIASLVIGFILGIIFSFISKKQKNEEKLLVLTVATIFLSTGICNKLGLSDLLCCMSIGATIVNIVPNSTKIFSVIDKFTPPVFVGFFTLAGVDLDLTILERIGVVGIAYIILRALGKACGAGLGAKLSKAPKPVQKYLGFTLVPQAGVAIGLALIGEEIIPSPYGSEIRTIILAATVVYELIGPLLTKIALTKAGEIKVTKKELITK</sequence>
<evidence type="ECO:0000256" key="4">
    <source>
        <dbReference type="ARBA" id="ARBA00023136"/>
    </source>
</evidence>
<comment type="caution">
    <text evidence="7">The sequence shown here is derived from an EMBL/GenBank/DDBJ whole genome shotgun (WGS) entry which is preliminary data.</text>
</comment>
<evidence type="ECO:0000313" key="7">
    <source>
        <dbReference type="EMBL" id="MDQ0480079.1"/>
    </source>
</evidence>
<feature type="transmembrane region" description="Helical" evidence="5">
    <location>
        <begin position="147"/>
        <end position="169"/>
    </location>
</feature>
<feature type="transmembrane region" description="Helical" evidence="5">
    <location>
        <begin position="328"/>
        <end position="347"/>
    </location>
</feature>
<evidence type="ECO:0000313" key="8">
    <source>
        <dbReference type="Proteomes" id="UP001224418"/>
    </source>
</evidence>
<evidence type="ECO:0000259" key="6">
    <source>
        <dbReference type="Pfam" id="PF00999"/>
    </source>
</evidence>
<evidence type="ECO:0000256" key="1">
    <source>
        <dbReference type="ARBA" id="ARBA00004141"/>
    </source>
</evidence>
<keyword evidence="8" id="KW-1185">Reference proteome</keyword>
<dbReference type="EMBL" id="JAUSWN010000014">
    <property type="protein sequence ID" value="MDQ0480079.1"/>
    <property type="molecule type" value="Genomic_DNA"/>
</dbReference>
<evidence type="ECO:0000256" key="2">
    <source>
        <dbReference type="ARBA" id="ARBA00022692"/>
    </source>
</evidence>
<dbReference type="Gene3D" id="1.20.1530.20">
    <property type="match status" value="1"/>
</dbReference>
<feature type="transmembrane region" description="Helical" evidence="5">
    <location>
        <begin position="189"/>
        <end position="208"/>
    </location>
</feature>
<keyword evidence="2 5" id="KW-0812">Transmembrane</keyword>
<accession>A0ABU0JSL7</accession>
<comment type="subcellular location">
    <subcellularLocation>
        <location evidence="1">Membrane</location>
        <topology evidence="1">Multi-pass membrane protein</topology>
    </subcellularLocation>
</comment>
<feature type="transmembrane region" description="Helical" evidence="5">
    <location>
        <begin position="86"/>
        <end position="109"/>
    </location>
</feature>
<evidence type="ECO:0000256" key="5">
    <source>
        <dbReference type="SAM" id="Phobius"/>
    </source>
</evidence>
<feature type="transmembrane region" description="Helical" evidence="5">
    <location>
        <begin position="53"/>
        <end position="74"/>
    </location>
</feature>
<dbReference type="Pfam" id="PF00999">
    <property type="entry name" value="Na_H_Exchanger"/>
    <property type="match status" value="1"/>
</dbReference>
<feature type="transmembrane region" description="Helical" evidence="5">
    <location>
        <begin position="220"/>
        <end position="239"/>
    </location>
</feature>
<feature type="transmembrane region" description="Helical" evidence="5">
    <location>
        <begin position="359"/>
        <end position="382"/>
    </location>
</feature>
<dbReference type="PANTHER" id="PTHR43021:SF2">
    <property type="entry name" value="CATION_H+ EXCHANGER DOMAIN-CONTAINING PROTEIN"/>
    <property type="match status" value="1"/>
</dbReference>
<dbReference type="PANTHER" id="PTHR43021">
    <property type="entry name" value="NA(+)/H(+) ANTIPORTER-RELATED"/>
    <property type="match status" value="1"/>
</dbReference>
<reference evidence="7 8" key="1">
    <citation type="submission" date="2023-07" db="EMBL/GenBank/DDBJ databases">
        <title>Genomic Encyclopedia of Type Strains, Phase IV (KMG-IV): sequencing the most valuable type-strain genomes for metagenomic binning, comparative biology and taxonomic classification.</title>
        <authorList>
            <person name="Goeker M."/>
        </authorList>
    </citation>
    <scope>NUCLEOTIDE SEQUENCE [LARGE SCALE GENOMIC DNA]</scope>
    <source>
        <strain evidence="7 8">DSM 1400</strain>
    </source>
</reference>
<organism evidence="7 8">
    <name type="scientific">Hathewaya limosa</name>
    <name type="common">Clostridium limosum</name>
    <dbReference type="NCBI Taxonomy" id="1536"/>
    <lineage>
        <taxon>Bacteria</taxon>
        <taxon>Bacillati</taxon>
        <taxon>Bacillota</taxon>
        <taxon>Clostridia</taxon>
        <taxon>Eubacteriales</taxon>
        <taxon>Clostridiaceae</taxon>
        <taxon>Hathewaya</taxon>
    </lineage>
</organism>
<dbReference type="InterPro" id="IPR006153">
    <property type="entry name" value="Cation/H_exchanger_TM"/>
</dbReference>
<feature type="transmembrane region" description="Helical" evidence="5">
    <location>
        <begin position="6"/>
        <end position="24"/>
    </location>
</feature>